<feature type="region of interest" description="Disordered" evidence="1">
    <location>
        <begin position="76"/>
        <end position="107"/>
    </location>
</feature>
<dbReference type="AlphaFoldDB" id="A0A4Q7Z7T9"/>
<comment type="caution">
    <text evidence="2">The sequence shown here is derived from an EMBL/GenBank/DDBJ whole genome shotgun (WGS) entry which is preliminary data.</text>
</comment>
<gene>
    <name evidence="2" type="ORF">EV385_6604</name>
</gene>
<sequence length="107" mass="11711">MMIPMDGGHVRKRGPKPGTRFQGNTAAYDPTSGRPYTAGTKIDNPDEAMKLIRAAEVAGLSVAEVIRRAIRYMPVDEDGRPLWPNEDQAANEQLPLELNAGRRPKAA</sequence>
<evidence type="ECO:0000313" key="3">
    <source>
        <dbReference type="Proteomes" id="UP000292564"/>
    </source>
</evidence>
<keyword evidence="3" id="KW-1185">Reference proteome</keyword>
<accession>A0A4Q7Z7T9</accession>
<dbReference type="Proteomes" id="UP000292564">
    <property type="component" value="Unassembled WGS sequence"/>
</dbReference>
<evidence type="ECO:0000256" key="1">
    <source>
        <dbReference type="SAM" id="MobiDB-lite"/>
    </source>
</evidence>
<dbReference type="EMBL" id="SHKY01000002">
    <property type="protein sequence ID" value="RZU46530.1"/>
    <property type="molecule type" value="Genomic_DNA"/>
</dbReference>
<protein>
    <submittedName>
        <fullName evidence="2">Uncharacterized protein</fullName>
    </submittedName>
</protein>
<proteinExistence type="predicted"/>
<name>A0A4Q7Z7T9_9ACTN</name>
<feature type="region of interest" description="Disordered" evidence="1">
    <location>
        <begin position="1"/>
        <end position="40"/>
    </location>
</feature>
<organism evidence="2 3">
    <name type="scientific">Krasilnikovia cinnamomea</name>
    <dbReference type="NCBI Taxonomy" id="349313"/>
    <lineage>
        <taxon>Bacteria</taxon>
        <taxon>Bacillati</taxon>
        <taxon>Actinomycetota</taxon>
        <taxon>Actinomycetes</taxon>
        <taxon>Micromonosporales</taxon>
        <taxon>Micromonosporaceae</taxon>
        <taxon>Krasilnikovia</taxon>
    </lineage>
</organism>
<evidence type="ECO:0000313" key="2">
    <source>
        <dbReference type="EMBL" id="RZU46530.1"/>
    </source>
</evidence>
<reference evidence="2 3" key="1">
    <citation type="submission" date="2019-02" db="EMBL/GenBank/DDBJ databases">
        <title>Sequencing the genomes of 1000 actinobacteria strains.</title>
        <authorList>
            <person name="Klenk H.-P."/>
        </authorList>
    </citation>
    <scope>NUCLEOTIDE SEQUENCE [LARGE SCALE GENOMIC DNA]</scope>
    <source>
        <strain evidence="2 3">DSM 45162</strain>
    </source>
</reference>